<evidence type="ECO:0000313" key="3">
    <source>
        <dbReference type="Proteomes" id="UP001189429"/>
    </source>
</evidence>
<dbReference type="EMBL" id="CAUYUJ010016855">
    <property type="protein sequence ID" value="CAK0869508.1"/>
    <property type="molecule type" value="Genomic_DNA"/>
</dbReference>
<dbReference type="Proteomes" id="UP001189429">
    <property type="component" value="Unassembled WGS sequence"/>
</dbReference>
<evidence type="ECO:0000256" key="1">
    <source>
        <dbReference type="SAM" id="Phobius"/>
    </source>
</evidence>
<keyword evidence="3" id="KW-1185">Reference proteome</keyword>
<keyword evidence="1" id="KW-0812">Transmembrane</keyword>
<protein>
    <submittedName>
        <fullName evidence="2">Uncharacterized protein</fullName>
    </submittedName>
</protein>
<reference evidence="2" key="1">
    <citation type="submission" date="2023-10" db="EMBL/GenBank/DDBJ databases">
        <authorList>
            <person name="Chen Y."/>
            <person name="Shah S."/>
            <person name="Dougan E. K."/>
            <person name="Thang M."/>
            <person name="Chan C."/>
        </authorList>
    </citation>
    <scope>NUCLEOTIDE SEQUENCE [LARGE SCALE GENOMIC DNA]</scope>
</reference>
<keyword evidence="1" id="KW-1133">Transmembrane helix</keyword>
<feature type="transmembrane region" description="Helical" evidence="1">
    <location>
        <begin position="101"/>
        <end position="121"/>
    </location>
</feature>
<accession>A0ABN9VBD3</accession>
<feature type="transmembrane region" description="Helical" evidence="1">
    <location>
        <begin position="12"/>
        <end position="31"/>
    </location>
</feature>
<gene>
    <name evidence="2" type="ORF">PCOR1329_LOCUS55839</name>
</gene>
<evidence type="ECO:0000313" key="2">
    <source>
        <dbReference type="EMBL" id="CAK0869508.1"/>
    </source>
</evidence>
<keyword evidence="1" id="KW-0472">Membrane</keyword>
<feature type="transmembrane region" description="Helical" evidence="1">
    <location>
        <begin position="69"/>
        <end position="89"/>
    </location>
</feature>
<proteinExistence type="predicted"/>
<comment type="caution">
    <text evidence="2">The sequence shown here is derived from an EMBL/GenBank/DDBJ whole genome shotgun (WGS) entry which is preliminary data.</text>
</comment>
<sequence>MPLAWIHRSSHIGFVSVAAGYVALVHFARAIRVLKGLGAAMRCALVSLLVALLGCVMKRLIGARLLRPFATGISVFGHVGFLAAVLVLCADPHRWWGAEKAAPNVTVQLGGALVVLLVFGVSQALDAPGLYGAGFTFACLLFGQKTV</sequence>
<name>A0ABN9VBD3_9DINO</name>
<feature type="transmembrane region" description="Helical" evidence="1">
    <location>
        <begin position="43"/>
        <end position="63"/>
    </location>
</feature>
<feature type="non-terminal residue" evidence="2">
    <location>
        <position position="147"/>
    </location>
</feature>
<organism evidence="2 3">
    <name type="scientific">Prorocentrum cordatum</name>
    <dbReference type="NCBI Taxonomy" id="2364126"/>
    <lineage>
        <taxon>Eukaryota</taxon>
        <taxon>Sar</taxon>
        <taxon>Alveolata</taxon>
        <taxon>Dinophyceae</taxon>
        <taxon>Prorocentrales</taxon>
        <taxon>Prorocentraceae</taxon>
        <taxon>Prorocentrum</taxon>
    </lineage>
</organism>